<organism evidence="1 2">
    <name type="scientific">Vigna mungo</name>
    <name type="common">Black gram</name>
    <name type="synonym">Phaseolus mungo</name>
    <dbReference type="NCBI Taxonomy" id="3915"/>
    <lineage>
        <taxon>Eukaryota</taxon>
        <taxon>Viridiplantae</taxon>
        <taxon>Streptophyta</taxon>
        <taxon>Embryophyta</taxon>
        <taxon>Tracheophyta</taxon>
        <taxon>Spermatophyta</taxon>
        <taxon>Magnoliopsida</taxon>
        <taxon>eudicotyledons</taxon>
        <taxon>Gunneridae</taxon>
        <taxon>Pentapetalae</taxon>
        <taxon>rosids</taxon>
        <taxon>fabids</taxon>
        <taxon>Fabales</taxon>
        <taxon>Fabaceae</taxon>
        <taxon>Papilionoideae</taxon>
        <taxon>50 kb inversion clade</taxon>
        <taxon>NPAAA clade</taxon>
        <taxon>indigoferoid/millettioid clade</taxon>
        <taxon>Phaseoleae</taxon>
        <taxon>Vigna</taxon>
    </lineage>
</organism>
<keyword evidence="2" id="KW-1185">Reference proteome</keyword>
<sequence length="103" mass="12060">MEEVISNDIFEDGNVSVIFPELQYLVLKDLPMLVSFYRQSKLIYWPKLNTVRVRNIPKMETFSTGILVTPFLRSIYVTYTKKLWFGSLNNTISYINHNPGTNH</sequence>
<reference evidence="1 2" key="1">
    <citation type="journal article" date="2023" name="Life. Sci Alliance">
        <title>Evolutionary insights into 3D genome organization and epigenetic landscape of Vigna mungo.</title>
        <authorList>
            <person name="Junaid A."/>
            <person name="Singh B."/>
            <person name="Bhatia S."/>
        </authorList>
    </citation>
    <scope>NUCLEOTIDE SEQUENCE [LARGE SCALE GENOMIC DNA]</scope>
    <source>
        <strain evidence="1">Urdbean</strain>
    </source>
</reference>
<proteinExistence type="predicted"/>
<gene>
    <name evidence="1" type="ORF">V8G54_032781</name>
</gene>
<evidence type="ECO:0000313" key="1">
    <source>
        <dbReference type="EMBL" id="WVY93693.1"/>
    </source>
</evidence>
<dbReference type="EMBL" id="CP144691">
    <property type="protein sequence ID" value="WVY93693.1"/>
    <property type="molecule type" value="Genomic_DNA"/>
</dbReference>
<protein>
    <submittedName>
        <fullName evidence="1">Uncharacterized protein</fullName>
    </submittedName>
</protein>
<accession>A0AAQ3RFL8</accession>
<evidence type="ECO:0000313" key="2">
    <source>
        <dbReference type="Proteomes" id="UP001374535"/>
    </source>
</evidence>
<dbReference type="AlphaFoldDB" id="A0AAQ3RFL8"/>
<name>A0AAQ3RFL8_VIGMU</name>
<dbReference type="Proteomes" id="UP001374535">
    <property type="component" value="Chromosome 10"/>
</dbReference>